<dbReference type="PANTHER" id="PTHR12675:SF12">
    <property type="entry name" value="PROTEIN MUSCLEBLIND"/>
    <property type="match status" value="1"/>
</dbReference>
<feature type="domain" description="C3H1-type" evidence="9">
    <location>
        <begin position="521"/>
        <end position="547"/>
    </location>
</feature>
<dbReference type="InterPro" id="IPR000571">
    <property type="entry name" value="Znf_CCCH"/>
</dbReference>
<evidence type="ECO:0000259" key="9">
    <source>
        <dbReference type="PROSITE" id="PS50103"/>
    </source>
</evidence>
<dbReference type="AlphaFoldDB" id="A0A8X6PUY0"/>
<feature type="zinc finger region" description="C3H1-type" evidence="8">
    <location>
        <begin position="521"/>
        <end position="547"/>
    </location>
</feature>
<evidence type="ECO:0000256" key="5">
    <source>
        <dbReference type="ARBA" id="ARBA00022833"/>
    </source>
</evidence>
<feature type="zinc finger region" description="C3H1-type" evidence="8">
    <location>
        <begin position="348"/>
        <end position="374"/>
    </location>
</feature>
<gene>
    <name evidence="10" type="primary">MBNL1</name>
    <name evidence="10" type="ORF">NPIL_370752</name>
</gene>
<dbReference type="GO" id="GO:0008270">
    <property type="term" value="F:zinc ion binding"/>
    <property type="evidence" value="ECO:0007669"/>
    <property type="project" value="UniProtKB-KW"/>
</dbReference>
<feature type="zinc finger region" description="C3H1-type" evidence="8">
    <location>
        <begin position="135"/>
        <end position="163"/>
    </location>
</feature>
<evidence type="ECO:0000256" key="3">
    <source>
        <dbReference type="ARBA" id="ARBA00022737"/>
    </source>
</evidence>
<dbReference type="PANTHER" id="PTHR12675">
    <property type="entry name" value="MUSCLEBLIND-LIKE PROTEIN"/>
    <property type="match status" value="1"/>
</dbReference>
<comment type="similarity">
    <text evidence="7">Belongs to the muscleblind family.</text>
</comment>
<evidence type="ECO:0000256" key="7">
    <source>
        <dbReference type="ARBA" id="ARBA00038226"/>
    </source>
</evidence>
<keyword evidence="6" id="KW-0539">Nucleus</keyword>
<feature type="zinc finger region" description="C3H1-type" evidence="8">
    <location>
        <begin position="488"/>
        <end position="514"/>
    </location>
</feature>
<dbReference type="GO" id="GO:0003723">
    <property type="term" value="F:RNA binding"/>
    <property type="evidence" value="ECO:0007669"/>
    <property type="project" value="TreeGrafter"/>
</dbReference>
<feature type="domain" description="C3H1-type" evidence="9">
    <location>
        <begin position="348"/>
        <end position="374"/>
    </location>
</feature>
<feature type="zinc finger region" description="C3H1-type" evidence="8">
    <location>
        <begin position="312"/>
        <end position="340"/>
    </location>
</feature>
<dbReference type="GO" id="GO:0005654">
    <property type="term" value="C:nucleoplasm"/>
    <property type="evidence" value="ECO:0007669"/>
    <property type="project" value="TreeGrafter"/>
</dbReference>
<dbReference type="OrthoDB" id="6285980at2759"/>
<dbReference type="SMART" id="SM00356">
    <property type="entry name" value="ZnF_C3H1"/>
    <property type="match status" value="6"/>
</dbReference>
<keyword evidence="3" id="KW-0677">Repeat</keyword>
<evidence type="ECO:0000256" key="6">
    <source>
        <dbReference type="ARBA" id="ARBA00023242"/>
    </source>
</evidence>
<organism evidence="10 11">
    <name type="scientific">Nephila pilipes</name>
    <name type="common">Giant wood spider</name>
    <name type="synonym">Nephila maculata</name>
    <dbReference type="NCBI Taxonomy" id="299642"/>
    <lineage>
        <taxon>Eukaryota</taxon>
        <taxon>Metazoa</taxon>
        <taxon>Ecdysozoa</taxon>
        <taxon>Arthropoda</taxon>
        <taxon>Chelicerata</taxon>
        <taxon>Arachnida</taxon>
        <taxon>Araneae</taxon>
        <taxon>Araneomorphae</taxon>
        <taxon>Entelegynae</taxon>
        <taxon>Araneoidea</taxon>
        <taxon>Nephilidae</taxon>
        <taxon>Nephila</taxon>
    </lineage>
</organism>
<keyword evidence="11" id="KW-1185">Reference proteome</keyword>
<comment type="caution">
    <text evidence="10">The sequence shown here is derived from an EMBL/GenBank/DDBJ whole genome shotgun (WGS) entry which is preliminary data.</text>
</comment>
<dbReference type="GO" id="GO:0005737">
    <property type="term" value="C:cytoplasm"/>
    <property type="evidence" value="ECO:0007669"/>
    <property type="project" value="TreeGrafter"/>
</dbReference>
<keyword evidence="4 8" id="KW-0863">Zinc-finger</keyword>
<evidence type="ECO:0000313" key="10">
    <source>
        <dbReference type="EMBL" id="GFT81992.1"/>
    </source>
</evidence>
<evidence type="ECO:0000313" key="11">
    <source>
        <dbReference type="Proteomes" id="UP000887013"/>
    </source>
</evidence>
<feature type="domain" description="C3H1-type" evidence="9">
    <location>
        <begin position="101"/>
        <end position="129"/>
    </location>
</feature>
<name>A0A8X6PUY0_NEPPI</name>
<proteinExistence type="inferred from homology"/>
<dbReference type="FunFam" id="3.30.1370.210:FF:000005">
    <property type="entry name" value="Muscleblind, isoform M"/>
    <property type="match status" value="1"/>
</dbReference>
<reference evidence="10" key="1">
    <citation type="submission" date="2020-08" db="EMBL/GenBank/DDBJ databases">
        <title>Multicomponent nature underlies the extraordinary mechanical properties of spider dragline silk.</title>
        <authorList>
            <person name="Kono N."/>
            <person name="Nakamura H."/>
            <person name="Mori M."/>
            <person name="Yoshida Y."/>
            <person name="Ohtoshi R."/>
            <person name="Malay A.D."/>
            <person name="Moran D.A.P."/>
            <person name="Tomita M."/>
            <person name="Numata K."/>
            <person name="Arakawa K."/>
        </authorList>
    </citation>
    <scope>NUCLEOTIDE SEQUENCE</scope>
</reference>
<dbReference type="PROSITE" id="PS50103">
    <property type="entry name" value="ZF_C3H1"/>
    <property type="match status" value="6"/>
</dbReference>
<protein>
    <submittedName>
        <fullName evidence="10">Muscleblind-like protein 1</fullName>
    </submittedName>
</protein>
<dbReference type="EMBL" id="BMAW01072243">
    <property type="protein sequence ID" value="GFT81992.1"/>
    <property type="molecule type" value="Genomic_DNA"/>
</dbReference>
<dbReference type="GO" id="GO:0043484">
    <property type="term" value="P:regulation of RNA splicing"/>
    <property type="evidence" value="ECO:0007669"/>
    <property type="project" value="TreeGrafter"/>
</dbReference>
<dbReference type="Gene3D" id="3.30.1370.210">
    <property type="match status" value="3"/>
</dbReference>
<evidence type="ECO:0000256" key="1">
    <source>
        <dbReference type="ARBA" id="ARBA00004123"/>
    </source>
</evidence>
<feature type="domain" description="C3H1-type" evidence="9">
    <location>
        <begin position="312"/>
        <end position="340"/>
    </location>
</feature>
<feature type="domain" description="C3H1-type" evidence="9">
    <location>
        <begin position="488"/>
        <end position="514"/>
    </location>
</feature>
<dbReference type="Pfam" id="PF14608">
    <property type="entry name" value="zf-CCCH_2"/>
    <property type="match status" value="3"/>
</dbReference>
<keyword evidence="5 8" id="KW-0862">Zinc</keyword>
<sequence length="556" mass="61516">MNRALLTLFGRSPSIRGGVDRLTLSHWRRGCSHAASSLPQWLKILAKQTVSFAEEVPFDSTQGDGSLFEAIRVYYESDLCPSVRHDMAMVSSLAAIKDSRWLQLEVCREFQRNKCSRSDTECKFAHPPSHVEVQNGRVIACYDSIKGRCNREKPPCKYFHPPQHLKDQLLINGRNHLALKNALLQQIPLQPLLTGQLPTAVVSGLLYSQLAQQQQQQQQLQQQQQCAAAFNLMSANALKEPLCSLETASHCSMPFQATTSPYLPAMAAASTFSPYLGHTPMMTGLLPADALASPLSLVPSPLMTAAQKLQRTDRLEVCREFQRGNCKRSETECRFAHPPEHVTVDSGEGTVTVCMDFVKGRCTRDQCRYFHPPAHLQAQLKAAQTRAGAAAVPHMVETLIGKKRPRDDDLILTFPGIVPYAKRAAVDKSGLPVYQPTGAAYQQALAMQVQQPFVPVTLPVMHAAPDTTASAASNSSSVAYCDDKGQLLDTLPLCRDFKSGLCKRPQCRYVHLLEDYVEVLDGKVTVCRDAVKGKCSRPLCKYYHIPLPTPFMNSVL</sequence>
<evidence type="ECO:0000256" key="8">
    <source>
        <dbReference type="PROSITE-ProRule" id="PRU00723"/>
    </source>
</evidence>
<feature type="domain" description="C3H1-type" evidence="9">
    <location>
        <begin position="135"/>
        <end position="163"/>
    </location>
</feature>
<comment type="subcellular location">
    <subcellularLocation>
        <location evidence="1">Nucleus</location>
    </subcellularLocation>
</comment>
<feature type="zinc finger region" description="C3H1-type" evidence="8">
    <location>
        <begin position="101"/>
        <end position="129"/>
    </location>
</feature>
<evidence type="ECO:0000256" key="2">
    <source>
        <dbReference type="ARBA" id="ARBA00022723"/>
    </source>
</evidence>
<keyword evidence="2 8" id="KW-0479">Metal-binding</keyword>
<evidence type="ECO:0000256" key="4">
    <source>
        <dbReference type="ARBA" id="ARBA00022771"/>
    </source>
</evidence>
<dbReference type="InterPro" id="IPR054429">
    <property type="entry name" value="Znf-CCCH_Muscleblind-like"/>
</dbReference>
<accession>A0A8X6PUY0</accession>
<dbReference type="Pfam" id="PF22628">
    <property type="entry name" value="zf-CCCH_10"/>
    <property type="match status" value="3"/>
</dbReference>
<dbReference type="Proteomes" id="UP000887013">
    <property type="component" value="Unassembled WGS sequence"/>
</dbReference>